<organism evidence="1 2">
    <name type="scientific">Plantactinospora soyae</name>
    <dbReference type="NCBI Taxonomy" id="1544732"/>
    <lineage>
        <taxon>Bacteria</taxon>
        <taxon>Bacillati</taxon>
        <taxon>Actinomycetota</taxon>
        <taxon>Actinomycetes</taxon>
        <taxon>Micromonosporales</taxon>
        <taxon>Micromonosporaceae</taxon>
        <taxon>Plantactinospora</taxon>
    </lineage>
</organism>
<protein>
    <submittedName>
        <fullName evidence="1">Uncharacterized protein</fullName>
    </submittedName>
</protein>
<dbReference type="Proteomes" id="UP000649753">
    <property type="component" value="Unassembled WGS sequence"/>
</dbReference>
<sequence>MLGLIHLVLIVAGPFLVGTAVTPVAPNEADDLPTSGWA</sequence>
<keyword evidence="2" id="KW-1185">Reference proteome</keyword>
<evidence type="ECO:0000313" key="1">
    <source>
        <dbReference type="EMBL" id="MBE1489654.1"/>
    </source>
</evidence>
<comment type="caution">
    <text evidence="1">The sequence shown here is derived from an EMBL/GenBank/DDBJ whole genome shotgun (WGS) entry which is preliminary data.</text>
</comment>
<reference evidence="1" key="1">
    <citation type="submission" date="2020-10" db="EMBL/GenBank/DDBJ databases">
        <title>Sequencing the genomes of 1000 actinobacteria strains.</title>
        <authorList>
            <person name="Klenk H.-P."/>
        </authorList>
    </citation>
    <scope>NUCLEOTIDE SEQUENCE</scope>
    <source>
        <strain evidence="1">DSM 46832</strain>
    </source>
</reference>
<gene>
    <name evidence="1" type="ORF">H4W31_005292</name>
</gene>
<accession>A0A927M804</accession>
<dbReference type="EMBL" id="JADBEB010000001">
    <property type="protein sequence ID" value="MBE1489654.1"/>
    <property type="molecule type" value="Genomic_DNA"/>
</dbReference>
<dbReference type="AlphaFoldDB" id="A0A927M804"/>
<proteinExistence type="predicted"/>
<name>A0A927M804_9ACTN</name>
<evidence type="ECO:0000313" key="2">
    <source>
        <dbReference type="Proteomes" id="UP000649753"/>
    </source>
</evidence>